<dbReference type="SUPFAM" id="SSF49464">
    <property type="entry name" value="Carboxypeptidase regulatory domain-like"/>
    <property type="match status" value="1"/>
</dbReference>
<organism evidence="2 3">
    <name type="scientific">Cellulomonas gelida</name>
    <dbReference type="NCBI Taxonomy" id="1712"/>
    <lineage>
        <taxon>Bacteria</taxon>
        <taxon>Bacillati</taxon>
        <taxon>Actinomycetota</taxon>
        <taxon>Actinomycetes</taxon>
        <taxon>Micrococcales</taxon>
        <taxon>Cellulomonadaceae</taxon>
        <taxon>Cellulomonas</taxon>
    </lineage>
</organism>
<dbReference type="RefSeq" id="WP_141370055.1">
    <property type="nucleotide sequence ID" value="NZ_BJLQ01000013.1"/>
</dbReference>
<accession>A0A4Y3KMW3</accession>
<dbReference type="EMBL" id="BJLQ01000013">
    <property type="protein sequence ID" value="GEA84300.1"/>
    <property type="molecule type" value="Genomic_DNA"/>
</dbReference>
<evidence type="ECO:0008006" key="4">
    <source>
        <dbReference type="Google" id="ProtNLM"/>
    </source>
</evidence>
<keyword evidence="3" id="KW-1185">Reference proteome</keyword>
<gene>
    <name evidence="2" type="ORF">CGE01nite_15510</name>
</gene>
<dbReference type="Pfam" id="PF13620">
    <property type="entry name" value="CarboxypepD_reg"/>
    <property type="match status" value="1"/>
</dbReference>
<protein>
    <recommendedName>
        <fullName evidence="4">Alpha-amylase</fullName>
    </recommendedName>
</protein>
<reference evidence="2 3" key="1">
    <citation type="submission" date="2019-06" db="EMBL/GenBank/DDBJ databases">
        <title>Whole genome shotgun sequence of Cellulomonas gelida NBRC 3748.</title>
        <authorList>
            <person name="Hosoyama A."/>
            <person name="Uohara A."/>
            <person name="Ohji S."/>
            <person name="Ichikawa N."/>
        </authorList>
    </citation>
    <scope>NUCLEOTIDE SEQUENCE [LARGE SCALE GENOMIC DNA]</scope>
    <source>
        <strain evidence="2 3">NBRC 3748</strain>
    </source>
</reference>
<dbReference type="AlphaFoldDB" id="A0A4Y3KMW3"/>
<name>A0A4Y3KMW3_9CELL</name>
<dbReference type="InterPro" id="IPR008969">
    <property type="entry name" value="CarboxyPept-like_regulatory"/>
</dbReference>
<evidence type="ECO:0000313" key="3">
    <source>
        <dbReference type="Proteomes" id="UP000320461"/>
    </source>
</evidence>
<evidence type="ECO:0000313" key="2">
    <source>
        <dbReference type="EMBL" id="GEA84300.1"/>
    </source>
</evidence>
<proteinExistence type="predicted"/>
<feature type="signal peptide" evidence="1">
    <location>
        <begin position="1"/>
        <end position="26"/>
    </location>
</feature>
<keyword evidence="1" id="KW-0732">Signal</keyword>
<comment type="caution">
    <text evidence="2">The sequence shown here is derived from an EMBL/GenBank/DDBJ whole genome shotgun (WGS) entry which is preliminary data.</text>
</comment>
<feature type="chain" id="PRO_5021236860" description="Alpha-amylase" evidence="1">
    <location>
        <begin position="27"/>
        <end position="586"/>
    </location>
</feature>
<dbReference type="Gene3D" id="2.60.40.1120">
    <property type="entry name" value="Carboxypeptidase-like, regulatory domain"/>
    <property type="match status" value="1"/>
</dbReference>
<evidence type="ECO:0000256" key="1">
    <source>
        <dbReference type="SAM" id="SignalP"/>
    </source>
</evidence>
<dbReference type="Proteomes" id="UP000320461">
    <property type="component" value="Unassembled WGS sequence"/>
</dbReference>
<sequence length="586" mass="60049">MRRRSRLALALTTALVAAGLAVPAAAATTVTTSFTGTAVLQGTGAHASRVEVLVASSTAHLAPDTMVVSSEWVNSDGTFSVDAETAPGAKVYLRVHSGTSEHVDELVVGADGATALSYLQLAPIVAGGGTVTLPTTRVPGYATVRYTASRAVACARLLRLDGSLVSEECSSYGTTSTTFTFTQVVPGRYKVQPRWWTGATNAAGSAVSLTAAPGTTTRVSSTVSTPAVLAGTVTNASGKAVPGVAVYAVRGDSVTSTMTSTKGRYEFRGLKAGTYEVEYSGASGSSTTAAKYRTTSTTAKVSSGTTRTVNRTLAVGASIKATVAHAGTGLISVTAVDASGKTVGQTSSYRTGAGEEKVTLQGLPKGTYTLTVVDEGRHRYVTKTVKAKTGAWVSAGTLKPAKRTVTLTGTVAGATSGSVMALGPGSRIQVDDSDISTTGRYELTNLVPGTYDVDVVVFGSRGMYGYRTPRTVTVPATKTLALPRPVLVIESPTRVSATVTYQGLPIERVELSDTTNRGALVSESSNAQGKLNVYWERTPVTVSATGGWDSLLGGHLSPLYLKVVSPTSVSSAADLKTISLSGVGGA</sequence>